<dbReference type="GeneID" id="74948019"/>
<dbReference type="OrthoDB" id="11570at2157"/>
<dbReference type="EMBL" id="CP007536">
    <property type="protein sequence ID" value="AIC17060.1"/>
    <property type="molecule type" value="Genomic_DNA"/>
</dbReference>
<keyword evidence="3" id="KW-1185">Reference proteome</keyword>
<proteinExistence type="predicted"/>
<evidence type="ECO:0000256" key="1">
    <source>
        <dbReference type="SAM" id="MobiDB-lite"/>
    </source>
</evidence>
<dbReference type="Proteomes" id="UP000027093">
    <property type="component" value="Chromosome"/>
</dbReference>
<reference evidence="2 3" key="1">
    <citation type="journal article" date="2014" name="Int. J. Syst. Evol. Microbiol.">
        <title>Nitrososphaera viennensis gen. nov., sp. nov., an aerobic and mesophilic, ammonia-oxidizing archaeon from soil and a member of the archaeal phylum Thaumarchaeota.</title>
        <authorList>
            <person name="Stieglmeier M."/>
            <person name="Klingl A."/>
            <person name="Alves R.J."/>
            <person name="Rittmann S.K."/>
            <person name="Melcher M."/>
            <person name="Leisch N."/>
            <person name="Schleper C."/>
        </authorList>
    </citation>
    <scope>NUCLEOTIDE SEQUENCE [LARGE SCALE GENOMIC DNA]</scope>
    <source>
        <strain evidence="2">EN76</strain>
    </source>
</reference>
<accession>A0A060HPJ6</accession>
<dbReference type="AlphaFoldDB" id="A0A060HPJ6"/>
<sequence>MAAIERPAASYSSFVRPSARKKPRVRAHFLICNSCLWCASGLGPAARIDMCPGCGKTPVEALPIMPNEMYSMKKTGNSGVELDFTTTTTTTLA</sequence>
<dbReference type="STRING" id="926571.NVIE_027830"/>
<organism evidence="2 3">
    <name type="scientific">Nitrososphaera viennensis EN76</name>
    <dbReference type="NCBI Taxonomy" id="926571"/>
    <lineage>
        <taxon>Archaea</taxon>
        <taxon>Nitrososphaerota</taxon>
        <taxon>Nitrososphaeria</taxon>
        <taxon>Nitrososphaerales</taxon>
        <taxon>Nitrososphaeraceae</taxon>
        <taxon>Nitrososphaera</taxon>
    </lineage>
</organism>
<protein>
    <submittedName>
        <fullName evidence="2">Uncharacterized protein</fullName>
    </submittedName>
</protein>
<dbReference type="HOGENOM" id="CLU_2393001_0_0_2"/>
<evidence type="ECO:0000313" key="2">
    <source>
        <dbReference type="EMBL" id="AIC17060.1"/>
    </source>
</evidence>
<dbReference type="KEGG" id="nvn:NVIE_027830"/>
<name>A0A060HPJ6_9ARCH</name>
<gene>
    <name evidence="2" type="ORF">NVIE_027830</name>
</gene>
<evidence type="ECO:0000313" key="3">
    <source>
        <dbReference type="Proteomes" id="UP000027093"/>
    </source>
</evidence>
<dbReference type="RefSeq" id="WP_144239752.1">
    <property type="nucleotide sequence ID" value="NZ_CP007536.1"/>
</dbReference>
<feature type="region of interest" description="Disordered" evidence="1">
    <location>
        <begin position="1"/>
        <end position="21"/>
    </location>
</feature>